<name>A0A5B9PBR2_9BACT</name>
<dbReference type="GO" id="GO:0030313">
    <property type="term" value="C:cell envelope"/>
    <property type="evidence" value="ECO:0007669"/>
    <property type="project" value="UniProtKB-SubCell"/>
</dbReference>
<dbReference type="GO" id="GO:0004130">
    <property type="term" value="F:cytochrome-c peroxidase activity"/>
    <property type="evidence" value="ECO:0007669"/>
    <property type="project" value="UniProtKB-EC"/>
</dbReference>
<organism evidence="10 11">
    <name type="scientific">Mariniblastus fucicola</name>
    <dbReference type="NCBI Taxonomy" id="980251"/>
    <lineage>
        <taxon>Bacteria</taxon>
        <taxon>Pseudomonadati</taxon>
        <taxon>Planctomycetota</taxon>
        <taxon>Planctomycetia</taxon>
        <taxon>Pirellulales</taxon>
        <taxon>Pirellulaceae</taxon>
        <taxon>Mariniblastus</taxon>
    </lineage>
</organism>
<keyword evidence="6 7" id="KW-0408">Iron</keyword>
<dbReference type="SUPFAM" id="SSF63446">
    <property type="entry name" value="Type I dockerin domain"/>
    <property type="match status" value="1"/>
</dbReference>
<dbReference type="InterPro" id="IPR036439">
    <property type="entry name" value="Dockerin_dom_sf"/>
</dbReference>
<dbReference type="PANTHER" id="PTHR30600:SF10">
    <property type="entry name" value="BLL6722 PROTEIN"/>
    <property type="match status" value="1"/>
</dbReference>
<evidence type="ECO:0000256" key="8">
    <source>
        <dbReference type="SAM" id="MobiDB-lite"/>
    </source>
</evidence>
<dbReference type="InterPro" id="IPR004852">
    <property type="entry name" value="Di-haem_cyt_c_peroxidsae"/>
</dbReference>
<dbReference type="AlphaFoldDB" id="A0A5B9PBR2"/>
<accession>A0A5B9PBR2</accession>
<dbReference type="PANTHER" id="PTHR30600">
    <property type="entry name" value="CYTOCHROME C PEROXIDASE-RELATED"/>
    <property type="match status" value="1"/>
</dbReference>
<keyword evidence="5 10" id="KW-0560">Oxidoreductase</keyword>
<feature type="region of interest" description="Disordered" evidence="8">
    <location>
        <begin position="595"/>
        <end position="615"/>
    </location>
</feature>
<evidence type="ECO:0000256" key="7">
    <source>
        <dbReference type="PROSITE-ProRule" id="PRU00433"/>
    </source>
</evidence>
<dbReference type="EC" id="1.11.1.5" evidence="10"/>
<dbReference type="InterPro" id="IPR009056">
    <property type="entry name" value="Cyt_c-like_dom"/>
</dbReference>
<dbReference type="GO" id="GO:0000272">
    <property type="term" value="P:polysaccharide catabolic process"/>
    <property type="evidence" value="ECO:0007669"/>
    <property type="project" value="InterPro"/>
</dbReference>
<keyword evidence="11" id="KW-1185">Reference proteome</keyword>
<evidence type="ECO:0000256" key="4">
    <source>
        <dbReference type="ARBA" id="ARBA00022729"/>
    </source>
</evidence>
<protein>
    <submittedName>
        <fullName evidence="10">Cytochrome c551 peroxidase</fullName>
        <ecNumber evidence="10">1.11.1.5</ecNumber>
    </submittedName>
</protein>
<dbReference type="SUPFAM" id="SSF46626">
    <property type="entry name" value="Cytochrome c"/>
    <property type="match status" value="2"/>
</dbReference>
<evidence type="ECO:0000313" key="11">
    <source>
        <dbReference type="Proteomes" id="UP000322214"/>
    </source>
</evidence>
<dbReference type="Pfam" id="PF03150">
    <property type="entry name" value="CCP_MauG"/>
    <property type="match status" value="1"/>
</dbReference>
<dbReference type="InterPro" id="IPR036909">
    <property type="entry name" value="Cyt_c-like_dom_sf"/>
</dbReference>
<gene>
    <name evidence="10" type="primary">ccp_1</name>
    <name evidence="10" type="ORF">MFFC18_04000</name>
</gene>
<keyword evidence="3 7" id="KW-0479">Metal-binding</keyword>
<dbReference type="RefSeq" id="WP_087149664.1">
    <property type="nucleotide sequence ID" value="NZ_LWSI01000023.1"/>
</dbReference>
<dbReference type="GO" id="GO:0009055">
    <property type="term" value="F:electron transfer activity"/>
    <property type="evidence" value="ECO:0007669"/>
    <property type="project" value="InterPro"/>
</dbReference>
<sequence>MQSLPKMALATVAAFTLMTVCLVAGTIDLTSLFDYENQTVPAYIQQDNTPPGNAIDNATATLGRVLFYDKNLSSDNTVSCASCHRQEFAFSELAVVSSGVNGVTGRHSMRLINSRFSDERRFFWDERADSLEEQVTQPIQDHAEMGFSGTNGDPDFDDLIVKLNATSYYKSLFTMAFGDSAITEARMQDAMAQFIRSIQSFDSKFDAGLTATNGNINAPFPNFSEEENLGKQLFLQAPQFQNPPPGQPRTGIRVGGGLGCAACHRGAEFAIDPQQGAQRNNGVIGVAFEPGSVDLTNSRSPTLRDILSPEGFANGPLMHDGSMSSIDDVLDHYNDITRDDTVNPNLDPRLHGGPNGPGQKLMMTQQERDAVTAFLKTLSGNDVYTNERWSDPFDGDGSLGLIGNVTFDPVEINDANEQRSNVETVTVRFNGDVTIEPGAISILQRSTKTAESNESVTISVDEQFSGGQTVATIQFDSHTRNANGSLEDGNYQLSIAGHLVLRDGIPMGEDYTFGNVEADAFYTHYGDVTGDRTVNIFDLLSFRQVYGSVDGDVNYDVNLDYDAGGAVNVFDLLPFRQRYGSTLPFEFASGKRALVSDGSGDAKPVKTSGGVARGK</sequence>
<dbReference type="InterPro" id="IPR051395">
    <property type="entry name" value="Cytochrome_c_Peroxidase/MauG"/>
</dbReference>
<dbReference type="Proteomes" id="UP000322214">
    <property type="component" value="Chromosome"/>
</dbReference>
<dbReference type="STRING" id="980251.GCA_001642875_02416"/>
<evidence type="ECO:0000256" key="5">
    <source>
        <dbReference type="ARBA" id="ARBA00023002"/>
    </source>
</evidence>
<evidence type="ECO:0000259" key="9">
    <source>
        <dbReference type="PROSITE" id="PS51007"/>
    </source>
</evidence>
<dbReference type="Gene3D" id="1.10.1330.10">
    <property type="entry name" value="Dockerin domain"/>
    <property type="match status" value="1"/>
</dbReference>
<keyword evidence="2 7" id="KW-0349">Heme</keyword>
<proteinExistence type="predicted"/>
<evidence type="ECO:0000256" key="2">
    <source>
        <dbReference type="ARBA" id="ARBA00022617"/>
    </source>
</evidence>
<evidence type="ECO:0000313" key="10">
    <source>
        <dbReference type="EMBL" id="QEG20551.1"/>
    </source>
</evidence>
<feature type="domain" description="Cytochrome c" evidence="9">
    <location>
        <begin position="225"/>
        <end position="379"/>
    </location>
</feature>
<dbReference type="GO" id="GO:0046872">
    <property type="term" value="F:metal ion binding"/>
    <property type="evidence" value="ECO:0007669"/>
    <property type="project" value="UniProtKB-KW"/>
</dbReference>
<dbReference type="Gene3D" id="1.10.760.10">
    <property type="entry name" value="Cytochrome c-like domain"/>
    <property type="match status" value="2"/>
</dbReference>
<dbReference type="GO" id="GO:0020037">
    <property type="term" value="F:heme binding"/>
    <property type="evidence" value="ECO:0007669"/>
    <property type="project" value="InterPro"/>
</dbReference>
<keyword evidence="10" id="KW-0575">Peroxidase</keyword>
<dbReference type="PROSITE" id="PS51007">
    <property type="entry name" value="CYTC"/>
    <property type="match status" value="2"/>
</dbReference>
<evidence type="ECO:0000256" key="1">
    <source>
        <dbReference type="ARBA" id="ARBA00004196"/>
    </source>
</evidence>
<dbReference type="KEGG" id="mff:MFFC18_04000"/>
<feature type="domain" description="Cytochrome c" evidence="9">
    <location>
        <begin position="58"/>
        <end position="167"/>
    </location>
</feature>
<comment type="subcellular location">
    <subcellularLocation>
        <location evidence="1">Cell envelope</location>
    </subcellularLocation>
</comment>
<keyword evidence="4" id="KW-0732">Signal</keyword>
<dbReference type="OrthoDB" id="9772811at2"/>
<dbReference type="EMBL" id="CP042912">
    <property type="protein sequence ID" value="QEG20551.1"/>
    <property type="molecule type" value="Genomic_DNA"/>
</dbReference>
<evidence type="ECO:0000256" key="6">
    <source>
        <dbReference type="ARBA" id="ARBA00023004"/>
    </source>
</evidence>
<evidence type="ECO:0000256" key="3">
    <source>
        <dbReference type="ARBA" id="ARBA00022723"/>
    </source>
</evidence>
<reference evidence="10 11" key="1">
    <citation type="submission" date="2019-08" db="EMBL/GenBank/DDBJ databases">
        <title>Deep-cultivation of Planctomycetes and their phenomic and genomic characterization uncovers novel biology.</title>
        <authorList>
            <person name="Wiegand S."/>
            <person name="Jogler M."/>
            <person name="Boedeker C."/>
            <person name="Pinto D."/>
            <person name="Vollmers J."/>
            <person name="Rivas-Marin E."/>
            <person name="Kohn T."/>
            <person name="Peeters S.H."/>
            <person name="Heuer A."/>
            <person name="Rast P."/>
            <person name="Oberbeckmann S."/>
            <person name="Bunk B."/>
            <person name="Jeske O."/>
            <person name="Meyerdierks A."/>
            <person name="Storesund J.E."/>
            <person name="Kallscheuer N."/>
            <person name="Luecker S."/>
            <person name="Lage O.M."/>
            <person name="Pohl T."/>
            <person name="Merkel B.J."/>
            <person name="Hornburger P."/>
            <person name="Mueller R.-W."/>
            <person name="Bruemmer F."/>
            <person name="Labrenz M."/>
            <person name="Spormann A.M."/>
            <person name="Op den Camp H."/>
            <person name="Overmann J."/>
            <person name="Amann R."/>
            <person name="Jetten M.S.M."/>
            <person name="Mascher T."/>
            <person name="Medema M.H."/>
            <person name="Devos D.P."/>
            <person name="Kaster A.-K."/>
            <person name="Ovreas L."/>
            <person name="Rohde M."/>
            <person name="Galperin M.Y."/>
            <person name="Jogler C."/>
        </authorList>
    </citation>
    <scope>NUCLEOTIDE SEQUENCE [LARGE SCALE GENOMIC DNA]</scope>
    <source>
        <strain evidence="10 11">FC18</strain>
    </source>
</reference>